<name>A0A316WPN2_9FLAO</name>
<dbReference type="EMBL" id="PPEG02000005">
    <property type="protein sequence ID" value="PWN61148.1"/>
    <property type="molecule type" value="Genomic_DNA"/>
</dbReference>
<evidence type="ECO:0000313" key="2">
    <source>
        <dbReference type="Proteomes" id="UP000236413"/>
    </source>
</evidence>
<dbReference type="Gene3D" id="1.10.30.50">
    <property type="match status" value="1"/>
</dbReference>
<organism evidence="1 2">
    <name type="scientific">Chryseobacterium viscerum</name>
    <dbReference type="NCBI Taxonomy" id="1037377"/>
    <lineage>
        <taxon>Bacteria</taxon>
        <taxon>Pseudomonadati</taxon>
        <taxon>Bacteroidota</taxon>
        <taxon>Flavobacteriia</taxon>
        <taxon>Flavobacteriales</taxon>
        <taxon>Weeksellaceae</taxon>
        <taxon>Chryseobacterium group</taxon>
        <taxon>Chryseobacterium</taxon>
    </lineage>
</organism>
<proteinExistence type="predicted"/>
<reference evidence="1 2" key="1">
    <citation type="submission" date="2018-04" db="EMBL/GenBank/DDBJ databases">
        <title>Chryseobacterium oncorhynchi 701B-08T from rainbow trout, and Chryseobacterium viscerum 687B-08T from diseased fish.</title>
        <authorList>
            <person name="Jeong J.-J."/>
            <person name="Lee Y.J."/>
            <person name="Pathiraja D."/>
            <person name="Park B."/>
            <person name="Choi I.-G."/>
            <person name="Kim K.D."/>
        </authorList>
    </citation>
    <scope>NUCLEOTIDE SEQUENCE [LARGE SCALE GENOMIC DNA]</scope>
    <source>
        <strain evidence="1 2">687B-08</strain>
    </source>
</reference>
<dbReference type="RefSeq" id="WP_109738619.1">
    <property type="nucleotide sequence ID" value="NZ_PPEG02000005.1"/>
</dbReference>
<evidence type="ECO:0000313" key="1">
    <source>
        <dbReference type="EMBL" id="PWN61148.1"/>
    </source>
</evidence>
<dbReference type="Proteomes" id="UP000236413">
    <property type="component" value="Unassembled WGS sequence"/>
</dbReference>
<gene>
    <name evidence="1" type="ORF">C1634_013895</name>
</gene>
<evidence type="ECO:0008006" key="3">
    <source>
        <dbReference type="Google" id="ProtNLM"/>
    </source>
</evidence>
<protein>
    <recommendedName>
        <fullName evidence="3">HNH domain-containing protein</fullName>
    </recommendedName>
</protein>
<accession>A0A316WPN2</accession>
<dbReference type="AlphaFoldDB" id="A0A316WPN2"/>
<sequence>MLYIPHPSDKTLTEYYDKVKGQIKNNITDSDLKDDIKLFLNNNLKNIIKSKPEQLKNWNDTFFSNYFNKLEMKYFNIYSAYVNANNRTAFQILLCKYFDARIKPIKKIFDYKNILSNSSYKSYWLSKEIDTNTCVYCNRLYANTIEVGSGSNSEKRIARPTFDHWFSQSKHPILALSFYNLIPSCSVCNSSIKGVLEFDRSTHLHPYEEDKRNAFYFSYDYKTFNDSQVIIKNFDKLNDKVKKTINDFKLVEVYNSHSDKELKDLLELRLKYSKNYIDTLVNKTFKGIANEAEVYRMIFGIEISEEYYHKRPFSKFKKDIIDKLLSIDYIKKD</sequence>
<comment type="caution">
    <text evidence="1">The sequence shown here is derived from an EMBL/GenBank/DDBJ whole genome shotgun (WGS) entry which is preliminary data.</text>
</comment>